<reference evidence="1" key="1">
    <citation type="submission" date="2021-11" db="EMBL/GenBank/DDBJ databases">
        <title>Purpureocillium_takamizusanense_genome.</title>
        <authorList>
            <person name="Nguyen N.-H."/>
        </authorList>
    </citation>
    <scope>NUCLEOTIDE SEQUENCE</scope>
    <source>
        <strain evidence="1">PT3</strain>
    </source>
</reference>
<dbReference type="KEGG" id="ptkz:JDV02_003416"/>
<dbReference type="EMBL" id="CP086355">
    <property type="protein sequence ID" value="UNI17037.1"/>
    <property type="molecule type" value="Genomic_DNA"/>
</dbReference>
<evidence type="ECO:0000313" key="2">
    <source>
        <dbReference type="Proteomes" id="UP000829364"/>
    </source>
</evidence>
<dbReference type="AlphaFoldDB" id="A0A9Q8QD29"/>
<dbReference type="GeneID" id="72065375"/>
<name>A0A9Q8QD29_9HYPO</name>
<gene>
    <name evidence="1" type="ORF">JDV02_003416</name>
</gene>
<proteinExistence type="predicted"/>
<accession>A0A9Q8QD29</accession>
<dbReference type="Proteomes" id="UP000829364">
    <property type="component" value="Chromosome 2"/>
</dbReference>
<dbReference type="RefSeq" id="XP_047840518.1">
    <property type="nucleotide sequence ID" value="XM_047984544.1"/>
</dbReference>
<organism evidence="1 2">
    <name type="scientific">Purpureocillium takamizusanense</name>
    <dbReference type="NCBI Taxonomy" id="2060973"/>
    <lineage>
        <taxon>Eukaryota</taxon>
        <taxon>Fungi</taxon>
        <taxon>Dikarya</taxon>
        <taxon>Ascomycota</taxon>
        <taxon>Pezizomycotina</taxon>
        <taxon>Sordariomycetes</taxon>
        <taxon>Hypocreomycetidae</taxon>
        <taxon>Hypocreales</taxon>
        <taxon>Ophiocordycipitaceae</taxon>
        <taxon>Purpureocillium</taxon>
    </lineage>
</organism>
<sequence length="100" mass="11214">MLPASASWPKAAWKRKLLQARLTRRIRAPKFSSIGATPGKHIPVCDVKNPSLHRIQLDPSARTGTREDLDDRFAGYRPGRNVVARQGTVHELRCCSMLPK</sequence>
<protein>
    <submittedName>
        <fullName evidence="1">Uncharacterized protein</fullName>
    </submittedName>
</protein>
<keyword evidence="2" id="KW-1185">Reference proteome</keyword>
<evidence type="ECO:0000313" key="1">
    <source>
        <dbReference type="EMBL" id="UNI17037.1"/>
    </source>
</evidence>